<sequence>MHQSRPCRLAIFAATVTIIALSPAAAKERGGTAKPDQPMVNRIIDEGTNHSQVMVTVQHLTDVIGPRLTNSPSMRTAEAWTQRRFADWGLTNVHKEGFAFGRGWSIERSSVRMTTPRVVQLTAIPIAWTPGTNGTALSAAVIVAPMARERDFAKWRGKLSGKIVMLTRPGTGDEPAEPAFKRLSGEDIARLDRFQQPNYDPDAADRRMKRLDFSKKLDAFLKSEGAVATATMAYHDGKLVSGEGYLFGVGDTPALPGVQIAAEDYRRLARLAKAGPAPTLEIVSDVRFDDSDAQAYNIIADIPGTDPKAGYVMAGAHLDSWVAADGAADNAAGSAMIMEAARILAATGVRPKRTIRFALWSGEEQGILGSMAYVTRHLATRGSPNDPPQTGMQSYYGFSQKWPITPLPGHADLAAYFNIDNGSGKLRGLYAETNPAVVPIFRDWLSPFASMGASNVVLRPTGGTDHVFLQQVGVPGFQFIQDPLDYGSRIHHTSADTFDHLKADDMRQASIVLASVLLSAANADKALPRTPLPTKPVVTDPYGYSDDDD</sequence>
<comment type="subunit">
    <text evidence="19">Homodimer. The monomeric form is inactive while the homodimer is active.</text>
</comment>
<evidence type="ECO:0000313" key="24">
    <source>
        <dbReference type="EMBL" id="PTM47357.1"/>
    </source>
</evidence>
<dbReference type="Gene3D" id="3.40.630.10">
    <property type="entry name" value="Zn peptidases"/>
    <property type="match status" value="2"/>
</dbReference>
<dbReference type="GO" id="GO:0005576">
    <property type="term" value="C:extracellular region"/>
    <property type="evidence" value="ECO:0007669"/>
    <property type="project" value="UniProtKB-SubCell"/>
</dbReference>
<dbReference type="GO" id="GO:0005764">
    <property type="term" value="C:lysosome"/>
    <property type="evidence" value="ECO:0007669"/>
    <property type="project" value="UniProtKB-SubCell"/>
</dbReference>
<keyword evidence="8" id="KW-0645">Protease</keyword>
<name>A0A2T4YU75_9SPHN</name>
<dbReference type="SUPFAM" id="SSF53187">
    <property type="entry name" value="Zn-dependent exopeptidases"/>
    <property type="match status" value="1"/>
</dbReference>
<keyword evidence="18" id="KW-0458">Lysosome</keyword>
<dbReference type="PANTHER" id="PTHR12053:SF3">
    <property type="entry name" value="CARBOXYPEPTIDASE Q"/>
    <property type="match status" value="1"/>
</dbReference>
<dbReference type="GO" id="GO:0070573">
    <property type="term" value="F:metallodipeptidase activity"/>
    <property type="evidence" value="ECO:0007669"/>
    <property type="project" value="InterPro"/>
</dbReference>
<dbReference type="EMBL" id="PZZN01000001">
    <property type="protein sequence ID" value="PTM47357.1"/>
    <property type="molecule type" value="Genomic_DNA"/>
</dbReference>
<dbReference type="GO" id="GO:0046872">
    <property type="term" value="F:metal ion binding"/>
    <property type="evidence" value="ECO:0007669"/>
    <property type="project" value="UniProtKB-KW"/>
</dbReference>
<accession>A0A2T4YU75</accession>
<keyword evidence="17" id="KW-0325">Glycoprotein</keyword>
<protein>
    <recommendedName>
        <fullName evidence="5">Carboxypeptidase Q</fullName>
    </recommendedName>
    <alternativeName>
        <fullName evidence="20">Plasma glutamate carboxypeptidase</fullName>
    </alternativeName>
</protein>
<keyword evidence="10 22" id="KW-0732">Signal</keyword>
<keyword evidence="14" id="KW-0333">Golgi apparatus</keyword>
<evidence type="ECO:0000313" key="25">
    <source>
        <dbReference type="Proteomes" id="UP000240996"/>
    </source>
</evidence>
<evidence type="ECO:0000256" key="16">
    <source>
        <dbReference type="ARBA" id="ARBA00023145"/>
    </source>
</evidence>
<evidence type="ECO:0000256" key="11">
    <source>
        <dbReference type="ARBA" id="ARBA00022801"/>
    </source>
</evidence>
<evidence type="ECO:0000256" key="15">
    <source>
        <dbReference type="ARBA" id="ARBA00023049"/>
    </source>
</evidence>
<evidence type="ECO:0000256" key="1">
    <source>
        <dbReference type="ARBA" id="ARBA00004240"/>
    </source>
</evidence>
<evidence type="ECO:0000256" key="14">
    <source>
        <dbReference type="ARBA" id="ARBA00023034"/>
    </source>
</evidence>
<proteinExistence type="predicted"/>
<keyword evidence="12" id="KW-0256">Endoplasmic reticulum</keyword>
<evidence type="ECO:0000256" key="5">
    <source>
        <dbReference type="ARBA" id="ARBA00014116"/>
    </source>
</evidence>
<dbReference type="PANTHER" id="PTHR12053">
    <property type="entry name" value="PROTEASE FAMILY M28 PLASMA GLUTAMATE CARBOXYPEPTIDASE-RELATED"/>
    <property type="match status" value="1"/>
</dbReference>
<keyword evidence="11" id="KW-0378">Hydrolase</keyword>
<gene>
    <name evidence="24" type="ORF">C8J24_0754</name>
</gene>
<keyword evidence="9" id="KW-0479">Metal-binding</keyword>
<dbReference type="InterPro" id="IPR039866">
    <property type="entry name" value="CPQ"/>
</dbReference>
<keyword evidence="25" id="KW-1185">Reference proteome</keyword>
<dbReference type="InterPro" id="IPR007484">
    <property type="entry name" value="Peptidase_M28"/>
</dbReference>
<evidence type="ECO:0000256" key="3">
    <source>
        <dbReference type="ARBA" id="ARBA00004555"/>
    </source>
</evidence>
<evidence type="ECO:0000256" key="17">
    <source>
        <dbReference type="ARBA" id="ARBA00023180"/>
    </source>
</evidence>
<dbReference type="Proteomes" id="UP000240996">
    <property type="component" value="Unassembled WGS sequence"/>
</dbReference>
<evidence type="ECO:0000256" key="19">
    <source>
        <dbReference type="ARBA" id="ARBA00025833"/>
    </source>
</evidence>
<feature type="domain" description="Peptidase M28" evidence="23">
    <location>
        <begin position="297"/>
        <end position="514"/>
    </location>
</feature>
<evidence type="ECO:0000256" key="9">
    <source>
        <dbReference type="ARBA" id="ARBA00022723"/>
    </source>
</evidence>
<evidence type="ECO:0000256" key="12">
    <source>
        <dbReference type="ARBA" id="ARBA00022824"/>
    </source>
</evidence>
<reference evidence="24 25" key="1">
    <citation type="submission" date="2018-04" db="EMBL/GenBank/DDBJ databases">
        <title>Genomic Encyclopedia of Type Strains, Phase III (KMG-III): the genomes of soil and plant-associated and newly described type strains.</title>
        <authorList>
            <person name="Whitman W."/>
        </authorList>
    </citation>
    <scope>NUCLEOTIDE SEQUENCE [LARGE SCALE GENOMIC DNA]</scope>
    <source>
        <strain evidence="24 25">NW12</strain>
    </source>
</reference>
<dbReference type="GO" id="GO:0006508">
    <property type="term" value="P:proteolysis"/>
    <property type="evidence" value="ECO:0007669"/>
    <property type="project" value="UniProtKB-KW"/>
</dbReference>
<evidence type="ECO:0000256" key="4">
    <source>
        <dbReference type="ARBA" id="ARBA00004613"/>
    </source>
</evidence>
<dbReference type="GO" id="GO:0004180">
    <property type="term" value="F:carboxypeptidase activity"/>
    <property type="evidence" value="ECO:0007669"/>
    <property type="project" value="UniProtKB-KW"/>
</dbReference>
<keyword evidence="16" id="KW-0865">Zymogen</keyword>
<evidence type="ECO:0000256" key="20">
    <source>
        <dbReference type="ARBA" id="ARBA00033328"/>
    </source>
</evidence>
<organism evidence="24 25">
    <name type="scientific">Sphingomonas aerolata</name>
    <dbReference type="NCBI Taxonomy" id="185951"/>
    <lineage>
        <taxon>Bacteria</taxon>
        <taxon>Pseudomonadati</taxon>
        <taxon>Pseudomonadota</taxon>
        <taxon>Alphaproteobacteria</taxon>
        <taxon>Sphingomonadales</taxon>
        <taxon>Sphingomonadaceae</taxon>
        <taxon>Sphingomonas</taxon>
    </lineage>
</organism>
<evidence type="ECO:0000256" key="7">
    <source>
        <dbReference type="ARBA" id="ARBA00022645"/>
    </source>
</evidence>
<dbReference type="Pfam" id="PF04389">
    <property type="entry name" value="Peptidase_M28"/>
    <property type="match status" value="1"/>
</dbReference>
<dbReference type="AlphaFoldDB" id="A0A2T4YU75"/>
<comment type="caution">
    <text evidence="24">The sequence shown here is derived from an EMBL/GenBank/DDBJ whole genome shotgun (WGS) entry which is preliminary data.</text>
</comment>
<feature type="signal peptide" evidence="22">
    <location>
        <begin position="1"/>
        <end position="26"/>
    </location>
</feature>
<feature type="region of interest" description="Disordered" evidence="21">
    <location>
        <begin position="529"/>
        <end position="549"/>
    </location>
</feature>
<evidence type="ECO:0000256" key="10">
    <source>
        <dbReference type="ARBA" id="ARBA00022729"/>
    </source>
</evidence>
<keyword evidence="15" id="KW-0482">Metalloprotease</keyword>
<keyword evidence="7" id="KW-0121">Carboxypeptidase</keyword>
<dbReference type="RefSeq" id="WP_107930404.1">
    <property type="nucleotide sequence ID" value="NZ_PZZN01000001.1"/>
</dbReference>
<evidence type="ECO:0000256" key="13">
    <source>
        <dbReference type="ARBA" id="ARBA00022833"/>
    </source>
</evidence>
<keyword evidence="6" id="KW-0964">Secreted</keyword>
<evidence type="ECO:0000256" key="21">
    <source>
        <dbReference type="SAM" id="MobiDB-lite"/>
    </source>
</evidence>
<comment type="subcellular location">
    <subcellularLocation>
        <location evidence="1">Endoplasmic reticulum</location>
    </subcellularLocation>
    <subcellularLocation>
        <location evidence="3">Golgi apparatus</location>
    </subcellularLocation>
    <subcellularLocation>
        <location evidence="2">Lysosome</location>
    </subcellularLocation>
    <subcellularLocation>
        <location evidence="4">Secreted</location>
    </subcellularLocation>
</comment>
<feature type="chain" id="PRO_5015511854" description="Carboxypeptidase Q" evidence="22">
    <location>
        <begin position="27"/>
        <end position="549"/>
    </location>
</feature>
<dbReference type="Gene3D" id="3.50.30.30">
    <property type="match status" value="1"/>
</dbReference>
<evidence type="ECO:0000256" key="18">
    <source>
        <dbReference type="ARBA" id="ARBA00023228"/>
    </source>
</evidence>
<evidence type="ECO:0000256" key="2">
    <source>
        <dbReference type="ARBA" id="ARBA00004371"/>
    </source>
</evidence>
<evidence type="ECO:0000256" key="8">
    <source>
        <dbReference type="ARBA" id="ARBA00022670"/>
    </source>
</evidence>
<evidence type="ECO:0000259" key="23">
    <source>
        <dbReference type="Pfam" id="PF04389"/>
    </source>
</evidence>
<evidence type="ECO:0000256" key="22">
    <source>
        <dbReference type="SAM" id="SignalP"/>
    </source>
</evidence>
<evidence type="ECO:0000256" key="6">
    <source>
        <dbReference type="ARBA" id="ARBA00022525"/>
    </source>
</evidence>
<keyword evidence="13" id="KW-0862">Zinc</keyword>